<dbReference type="EMBL" id="LFJN01000035">
    <property type="protein sequence ID" value="KPI35943.1"/>
    <property type="molecule type" value="Genomic_DNA"/>
</dbReference>
<name>A0A0N1HIK8_9EURO</name>
<dbReference type="RefSeq" id="XP_017995906.1">
    <property type="nucleotide sequence ID" value="XM_018139224.1"/>
</dbReference>
<organism evidence="1 2">
    <name type="scientific">Cyphellophora attinorum</name>
    <dbReference type="NCBI Taxonomy" id="1664694"/>
    <lineage>
        <taxon>Eukaryota</taxon>
        <taxon>Fungi</taxon>
        <taxon>Dikarya</taxon>
        <taxon>Ascomycota</taxon>
        <taxon>Pezizomycotina</taxon>
        <taxon>Eurotiomycetes</taxon>
        <taxon>Chaetothyriomycetidae</taxon>
        <taxon>Chaetothyriales</taxon>
        <taxon>Cyphellophoraceae</taxon>
        <taxon>Cyphellophora</taxon>
    </lineage>
</organism>
<evidence type="ECO:0000313" key="1">
    <source>
        <dbReference type="EMBL" id="KPI35943.1"/>
    </source>
</evidence>
<reference evidence="1 2" key="1">
    <citation type="submission" date="2015-06" db="EMBL/GenBank/DDBJ databases">
        <title>Draft genome of the ant-associated black yeast Phialophora attae CBS 131958.</title>
        <authorList>
            <person name="Moreno L.F."/>
            <person name="Stielow B.J."/>
            <person name="de Hoog S."/>
            <person name="Vicente V.A."/>
            <person name="Weiss V.A."/>
            <person name="de Vries M."/>
            <person name="Cruz L.M."/>
            <person name="Souza E.M."/>
        </authorList>
    </citation>
    <scope>NUCLEOTIDE SEQUENCE [LARGE SCALE GENOMIC DNA]</scope>
    <source>
        <strain evidence="1 2">CBS 131958</strain>
    </source>
</reference>
<proteinExistence type="predicted"/>
<dbReference type="VEuPathDB" id="FungiDB:AB675_10450"/>
<evidence type="ECO:0000313" key="2">
    <source>
        <dbReference type="Proteomes" id="UP000038010"/>
    </source>
</evidence>
<dbReference type="AlphaFoldDB" id="A0A0N1HIK8"/>
<keyword evidence="2" id="KW-1185">Reference proteome</keyword>
<accession>A0A0N1HIK8</accession>
<sequence>MDAGICDHMTWVTLSATTSPNGIGFGLPSNMVVTADLLSSPRLVVDGNDSLAGDSRSAVPANYALTTYPSNLAEAVVKTPVKTPALRSGTTPSMNKSKGHRNFQAENMAWCRGSDSDDSPSWRDLLCQPIHRPPPWVNISTTAAVVWWVGGLTAAA</sequence>
<gene>
    <name evidence="1" type="ORF">AB675_10450</name>
</gene>
<dbReference type="Proteomes" id="UP000038010">
    <property type="component" value="Unassembled WGS sequence"/>
</dbReference>
<dbReference type="GeneID" id="28731104"/>
<comment type="caution">
    <text evidence="1">The sequence shown here is derived from an EMBL/GenBank/DDBJ whole genome shotgun (WGS) entry which is preliminary data.</text>
</comment>
<protein>
    <submittedName>
        <fullName evidence="1">Uncharacterized protein</fullName>
    </submittedName>
</protein>